<name>A0A562KU58_9GAMM</name>
<feature type="coiled-coil region" evidence="1">
    <location>
        <begin position="74"/>
        <end position="101"/>
    </location>
</feature>
<evidence type="ECO:0000259" key="2">
    <source>
        <dbReference type="Pfam" id="PF22294"/>
    </source>
</evidence>
<sequence>MTKTVHPDIVDLANRIDAAATLLRSFGEQPWSSWLAKDAATIRNLNLRGVEHFLGAFGGMGSINDLVICPVNGHKITEQQVDAANNELRSMLSEAAVLARKLYAEESGVKRGA</sequence>
<dbReference type="Pfam" id="PF22294">
    <property type="entry name" value="DUF6966"/>
    <property type="match status" value="1"/>
</dbReference>
<keyword evidence="4" id="KW-1185">Reference proteome</keyword>
<organism evidence="3 4">
    <name type="scientific">Luteimonas cucumeris</name>
    <dbReference type="NCBI Taxonomy" id="985012"/>
    <lineage>
        <taxon>Bacteria</taxon>
        <taxon>Pseudomonadati</taxon>
        <taxon>Pseudomonadota</taxon>
        <taxon>Gammaproteobacteria</taxon>
        <taxon>Lysobacterales</taxon>
        <taxon>Lysobacteraceae</taxon>
        <taxon>Luteimonas</taxon>
    </lineage>
</organism>
<proteinExistence type="predicted"/>
<accession>A0A562KU58</accession>
<dbReference type="OrthoDB" id="1449298at2"/>
<gene>
    <name evidence="3" type="ORF">IP90_03274</name>
</gene>
<feature type="domain" description="DUF6966" evidence="2">
    <location>
        <begin position="24"/>
        <end position="77"/>
    </location>
</feature>
<comment type="caution">
    <text evidence="3">The sequence shown here is derived from an EMBL/GenBank/DDBJ whole genome shotgun (WGS) entry which is preliminary data.</text>
</comment>
<evidence type="ECO:0000256" key="1">
    <source>
        <dbReference type="SAM" id="Coils"/>
    </source>
</evidence>
<dbReference type="RefSeq" id="WP_144900754.1">
    <property type="nucleotide sequence ID" value="NZ_VLKN01000018.1"/>
</dbReference>
<evidence type="ECO:0000313" key="4">
    <source>
        <dbReference type="Proteomes" id="UP000315167"/>
    </source>
</evidence>
<dbReference type="Proteomes" id="UP000315167">
    <property type="component" value="Unassembled WGS sequence"/>
</dbReference>
<protein>
    <recommendedName>
        <fullName evidence="2">DUF6966 domain-containing protein</fullName>
    </recommendedName>
</protein>
<dbReference type="EMBL" id="VLKN01000018">
    <property type="protein sequence ID" value="TWH98876.1"/>
    <property type="molecule type" value="Genomic_DNA"/>
</dbReference>
<dbReference type="InterPro" id="IPR054239">
    <property type="entry name" value="DUF6966"/>
</dbReference>
<reference evidence="3 4" key="1">
    <citation type="journal article" date="2015" name="Stand. Genomic Sci.">
        <title>Genomic Encyclopedia of Bacterial and Archaeal Type Strains, Phase III: the genomes of soil and plant-associated and newly described type strains.</title>
        <authorList>
            <person name="Whitman W.B."/>
            <person name="Woyke T."/>
            <person name="Klenk H.P."/>
            <person name="Zhou Y."/>
            <person name="Lilburn T.G."/>
            <person name="Beck B.J."/>
            <person name="De Vos P."/>
            <person name="Vandamme P."/>
            <person name="Eisen J.A."/>
            <person name="Garrity G."/>
            <person name="Hugenholtz P."/>
            <person name="Kyrpides N.C."/>
        </authorList>
    </citation>
    <scope>NUCLEOTIDE SEQUENCE [LARGE SCALE GENOMIC DNA]</scope>
    <source>
        <strain evidence="3 4">CGMCC 1.10821</strain>
    </source>
</reference>
<evidence type="ECO:0000313" key="3">
    <source>
        <dbReference type="EMBL" id="TWH98876.1"/>
    </source>
</evidence>
<dbReference type="AlphaFoldDB" id="A0A562KU58"/>
<keyword evidence="1" id="KW-0175">Coiled coil</keyword>